<keyword evidence="3" id="KW-0808">Transferase</keyword>
<dbReference type="PROSITE" id="PS51186">
    <property type="entry name" value="GNAT"/>
    <property type="match status" value="1"/>
</dbReference>
<dbReference type="EMBL" id="JBHTMB010000299">
    <property type="protein sequence ID" value="MFD1237564.1"/>
    <property type="molecule type" value="Genomic_DNA"/>
</dbReference>
<dbReference type="InterPro" id="IPR000182">
    <property type="entry name" value="GNAT_dom"/>
</dbReference>
<evidence type="ECO:0000313" key="4">
    <source>
        <dbReference type="Proteomes" id="UP001597182"/>
    </source>
</evidence>
<feature type="region of interest" description="Disordered" evidence="1">
    <location>
        <begin position="134"/>
        <end position="159"/>
    </location>
</feature>
<name>A0ABW3VQU1_9PSEU</name>
<dbReference type="GO" id="GO:0016746">
    <property type="term" value="F:acyltransferase activity"/>
    <property type="evidence" value="ECO:0007669"/>
    <property type="project" value="UniProtKB-KW"/>
</dbReference>
<evidence type="ECO:0000259" key="2">
    <source>
        <dbReference type="PROSITE" id="PS51186"/>
    </source>
</evidence>
<evidence type="ECO:0000313" key="3">
    <source>
        <dbReference type="EMBL" id="MFD1237564.1"/>
    </source>
</evidence>
<dbReference type="Proteomes" id="UP001597182">
    <property type="component" value="Unassembled WGS sequence"/>
</dbReference>
<dbReference type="SUPFAM" id="SSF55729">
    <property type="entry name" value="Acyl-CoA N-acyltransferases (Nat)"/>
    <property type="match status" value="1"/>
</dbReference>
<sequence>MTATGITTTTATTTDASSPLGTGTGTDDATPSTDTLTLAALRAMGDRAVAWARAAGGTALREPGLVLADASSPCLFLNVAVATEPPDAGAAARIAAFFPPGRSFLLVSPLPTADLRPAGLVLMGQPPFMVRPAGRAGAPAVVSGDGRSGDRRHSRGPDVTVEEVTDPGLLQVWDRVLADGYPTPASPAPAGLLGGTSRFWLARVDGEPAGCALSHVGHGVVDVEAVATLPRFRRRGVGAAVTWAATTAAPADPAILIASDAGAGVYRELGYLPVTRWTLWFRP</sequence>
<feature type="domain" description="N-acetyltransferase" evidence="2">
    <location>
        <begin position="159"/>
        <end position="283"/>
    </location>
</feature>
<feature type="compositionally biased region" description="Low complexity" evidence="1">
    <location>
        <begin position="1"/>
        <end position="16"/>
    </location>
</feature>
<evidence type="ECO:0000256" key="1">
    <source>
        <dbReference type="SAM" id="MobiDB-lite"/>
    </source>
</evidence>
<feature type="region of interest" description="Disordered" evidence="1">
    <location>
        <begin position="1"/>
        <end position="31"/>
    </location>
</feature>
<keyword evidence="4" id="KW-1185">Reference proteome</keyword>
<dbReference type="Pfam" id="PF00583">
    <property type="entry name" value="Acetyltransf_1"/>
    <property type="match status" value="1"/>
</dbReference>
<proteinExistence type="predicted"/>
<dbReference type="InterPro" id="IPR016181">
    <property type="entry name" value="Acyl_CoA_acyltransferase"/>
</dbReference>
<feature type="compositionally biased region" description="Polar residues" evidence="1">
    <location>
        <begin position="17"/>
        <end position="31"/>
    </location>
</feature>
<organism evidence="3 4">
    <name type="scientific">Pseudonocardia benzenivorans</name>
    <dbReference type="NCBI Taxonomy" id="228005"/>
    <lineage>
        <taxon>Bacteria</taxon>
        <taxon>Bacillati</taxon>
        <taxon>Actinomycetota</taxon>
        <taxon>Actinomycetes</taxon>
        <taxon>Pseudonocardiales</taxon>
        <taxon>Pseudonocardiaceae</taxon>
        <taxon>Pseudonocardia</taxon>
    </lineage>
</organism>
<accession>A0ABW3VQU1</accession>
<reference evidence="4" key="1">
    <citation type="journal article" date="2019" name="Int. J. Syst. Evol. Microbiol.">
        <title>The Global Catalogue of Microorganisms (GCM) 10K type strain sequencing project: providing services to taxonomists for standard genome sequencing and annotation.</title>
        <authorList>
            <consortium name="The Broad Institute Genomics Platform"/>
            <consortium name="The Broad Institute Genome Sequencing Center for Infectious Disease"/>
            <person name="Wu L."/>
            <person name="Ma J."/>
        </authorList>
    </citation>
    <scope>NUCLEOTIDE SEQUENCE [LARGE SCALE GENOMIC DNA]</scope>
    <source>
        <strain evidence="4">CCUG 49018</strain>
    </source>
</reference>
<dbReference type="Gene3D" id="3.40.630.30">
    <property type="match status" value="1"/>
</dbReference>
<protein>
    <submittedName>
        <fullName evidence="3">GNAT family N-acetyltransferase</fullName>
        <ecNumber evidence="3">2.3.1.-</ecNumber>
    </submittedName>
</protein>
<gene>
    <name evidence="3" type="ORF">ACFQ34_30130</name>
</gene>
<dbReference type="RefSeq" id="WP_339122293.1">
    <property type="nucleotide sequence ID" value="NZ_BAABKS010000030.1"/>
</dbReference>
<comment type="caution">
    <text evidence="3">The sequence shown here is derived from an EMBL/GenBank/DDBJ whole genome shotgun (WGS) entry which is preliminary data.</text>
</comment>
<keyword evidence="3" id="KW-0012">Acyltransferase</keyword>
<dbReference type="CDD" id="cd04301">
    <property type="entry name" value="NAT_SF"/>
    <property type="match status" value="1"/>
</dbReference>
<dbReference type="EC" id="2.3.1.-" evidence="3"/>